<dbReference type="Pfam" id="PF26154">
    <property type="entry name" value="DUF8042"/>
    <property type="match status" value="1"/>
</dbReference>
<sequence length="57" mass="6694">MDKHIDIMRRIIELAGTCLEGLEHAKSRMNEGDFENGIIMLHNVLDGYYQVELFLYH</sequence>
<evidence type="ECO:0000313" key="3">
    <source>
        <dbReference type="Proteomes" id="UP000013520"/>
    </source>
</evidence>
<dbReference type="KEGG" id="dgi:Desgi_2269"/>
<proteinExistence type="predicted"/>
<dbReference type="HOGENOM" id="CLU_211421_0_0_9"/>
<evidence type="ECO:0000259" key="1">
    <source>
        <dbReference type="Pfam" id="PF26154"/>
    </source>
</evidence>
<gene>
    <name evidence="2" type="ORF">Desgi_2269</name>
</gene>
<name>R4KJ91_9FIRM</name>
<keyword evidence="3" id="KW-1185">Reference proteome</keyword>
<reference evidence="2 3" key="1">
    <citation type="submission" date="2012-01" db="EMBL/GenBank/DDBJ databases">
        <title>Complete sequence of Desulfotomaculum gibsoniae DSM 7213.</title>
        <authorList>
            <consortium name="US DOE Joint Genome Institute"/>
            <person name="Lucas S."/>
            <person name="Han J."/>
            <person name="Lapidus A."/>
            <person name="Cheng J.-F."/>
            <person name="Goodwin L."/>
            <person name="Pitluck S."/>
            <person name="Peters L."/>
            <person name="Ovchinnikova G."/>
            <person name="Teshima H."/>
            <person name="Detter J.C."/>
            <person name="Han C."/>
            <person name="Tapia R."/>
            <person name="Land M."/>
            <person name="Hauser L."/>
            <person name="Kyrpides N."/>
            <person name="Ivanova N."/>
            <person name="Pagani I."/>
            <person name="Parshina S."/>
            <person name="Plugge C."/>
            <person name="Muyzer G."/>
            <person name="Kuever J."/>
            <person name="Ivanova A."/>
            <person name="Nazina T."/>
            <person name="Klenk H.-P."/>
            <person name="Brambilla E."/>
            <person name="Spring S."/>
            <person name="Stams A.F."/>
            <person name="Woyke T."/>
        </authorList>
    </citation>
    <scope>NUCLEOTIDE SEQUENCE [LARGE SCALE GENOMIC DNA]</scope>
    <source>
        <strain evidence="2 3">DSM 7213</strain>
    </source>
</reference>
<dbReference type="STRING" id="767817.Desgi_2269"/>
<dbReference type="Proteomes" id="UP000013520">
    <property type="component" value="Chromosome"/>
</dbReference>
<feature type="domain" description="DUF8042" evidence="1">
    <location>
        <begin position="1"/>
        <end position="52"/>
    </location>
</feature>
<evidence type="ECO:0000313" key="2">
    <source>
        <dbReference type="EMBL" id="AGL01692.1"/>
    </source>
</evidence>
<dbReference type="RefSeq" id="WP_006522131.1">
    <property type="nucleotide sequence ID" value="NC_021184.1"/>
</dbReference>
<dbReference type="InterPro" id="IPR058355">
    <property type="entry name" value="DUF8042"/>
</dbReference>
<dbReference type="AlphaFoldDB" id="R4KJ91"/>
<protein>
    <recommendedName>
        <fullName evidence="1">DUF8042 domain-containing protein</fullName>
    </recommendedName>
</protein>
<organism evidence="2 3">
    <name type="scientific">Desulfoscipio gibsoniae DSM 7213</name>
    <dbReference type="NCBI Taxonomy" id="767817"/>
    <lineage>
        <taxon>Bacteria</taxon>
        <taxon>Bacillati</taxon>
        <taxon>Bacillota</taxon>
        <taxon>Clostridia</taxon>
        <taxon>Eubacteriales</taxon>
        <taxon>Desulfallaceae</taxon>
        <taxon>Desulfoscipio</taxon>
    </lineage>
</organism>
<accession>R4KJ91</accession>
<dbReference type="EMBL" id="CP003273">
    <property type="protein sequence ID" value="AGL01692.1"/>
    <property type="molecule type" value="Genomic_DNA"/>
</dbReference>